<dbReference type="STRING" id="4577.A0A1D6MYT9"/>
<dbReference type="OMA" id="HRIASCI"/>
<dbReference type="FunFam" id="3.10.10.10:FF:000007">
    <property type="entry name" value="Retrovirus-related Pol polyprotein from transposon 17.6-like Protein"/>
    <property type="match status" value="1"/>
</dbReference>
<keyword evidence="7" id="KW-0695">RNA-directed DNA polymerase</keyword>
<keyword evidence="6" id="KW-0378">Hydrolase</keyword>
<dbReference type="Gene3D" id="3.10.10.10">
    <property type="entry name" value="HIV Type 1 Reverse Transcriptase, subunit A, domain 1"/>
    <property type="match status" value="1"/>
</dbReference>
<dbReference type="GO" id="GO:0003964">
    <property type="term" value="F:RNA-directed DNA polymerase activity"/>
    <property type="evidence" value="ECO:0007669"/>
    <property type="project" value="UniProtKB-KW"/>
</dbReference>
<dbReference type="Gene3D" id="3.30.420.10">
    <property type="entry name" value="Ribonuclease H-like superfamily/Ribonuclease H"/>
    <property type="match status" value="1"/>
</dbReference>
<keyword evidence="1" id="KW-0645">Protease</keyword>
<dbReference type="PROSITE" id="PS50878">
    <property type="entry name" value="RT_POL"/>
    <property type="match status" value="1"/>
</dbReference>
<proteinExistence type="predicted"/>
<keyword evidence="3" id="KW-0548">Nucleotidyltransferase</keyword>
<dbReference type="InterPro" id="IPR012337">
    <property type="entry name" value="RNaseH-like_sf"/>
</dbReference>
<keyword evidence="5" id="KW-0255">Endonuclease</keyword>
<dbReference type="SUPFAM" id="SSF53098">
    <property type="entry name" value="Ribonuclease H-like"/>
    <property type="match status" value="1"/>
</dbReference>
<evidence type="ECO:0000256" key="5">
    <source>
        <dbReference type="ARBA" id="ARBA00022759"/>
    </source>
</evidence>
<dbReference type="InterPro" id="IPR041577">
    <property type="entry name" value="RT_RNaseH_2"/>
</dbReference>
<dbReference type="InterPro" id="IPR050951">
    <property type="entry name" value="Retrovirus_Pol_polyprotein"/>
</dbReference>
<dbReference type="Gene3D" id="3.30.70.270">
    <property type="match status" value="2"/>
</dbReference>
<dbReference type="GO" id="GO:0003676">
    <property type="term" value="F:nucleic acid binding"/>
    <property type="evidence" value="ECO:0007669"/>
    <property type="project" value="InterPro"/>
</dbReference>
<keyword evidence="4" id="KW-0540">Nuclease</keyword>
<evidence type="ECO:0000256" key="7">
    <source>
        <dbReference type="ARBA" id="ARBA00022918"/>
    </source>
</evidence>
<dbReference type="InterPro" id="IPR043128">
    <property type="entry name" value="Rev_trsase/Diguanyl_cyclase"/>
</dbReference>
<dbReference type="AlphaFoldDB" id="A0A1D6MYT9"/>
<dbReference type="GO" id="GO:0015074">
    <property type="term" value="P:DNA integration"/>
    <property type="evidence" value="ECO:0007669"/>
    <property type="project" value="InterPro"/>
</dbReference>
<name>A0A1D6MYT9_MAIZE</name>
<dbReference type="InterPro" id="IPR043502">
    <property type="entry name" value="DNA/RNA_pol_sf"/>
</dbReference>
<evidence type="ECO:0000313" key="9">
    <source>
        <dbReference type="EMBL" id="ONM33852.1"/>
    </source>
</evidence>
<gene>
    <name evidence="9" type="ORF">ZEAMMB73_Zm00001d041855</name>
</gene>
<dbReference type="FunFam" id="3.30.70.270:FF:000020">
    <property type="entry name" value="Transposon Tf2-6 polyprotein-like Protein"/>
    <property type="match status" value="1"/>
</dbReference>
<keyword evidence="2" id="KW-0808">Transferase</keyword>
<dbReference type="Pfam" id="PF00078">
    <property type="entry name" value="RVT_1"/>
    <property type="match status" value="1"/>
</dbReference>
<dbReference type="GO" id="GO:0004519">
    <property type="term" value="F:endonuclease activity"/>
    <property type="evidence" value="ECO:0007669"/>
    <property type="project" value="UniProtKB-KW"/>
</dbReference>
<dbReference type="EMBL" id="CM007649">
    <property type="protein sequence ID" value="ONM33852.1"/>
    <property type="molecule type" value="Genomic_DNA"/>
</dbReference>
<evidence type="ECO:0000256" key="3">
    <source>
        <dbReference type="ARBA" id="ARBA00022695"/>
    </source>
</evidence>
<dbReference type="Pfam" id="PF17919">
    <property type="entry name" value="RT_RNaseH_2"/>
    <property type="match status" value="1"/>
</dbReference>
<dbReference type="InterPro" id="IPR000477">
    <property type="entry name" value="RT_dom"/>
</dbReference>
<accession>A0A1D6MYT9</accession>
<dbReference type="PANTHER" id="PTHR37984">
    <property type="entry name" value="PROTEIN CBG26694"/>
    <property type="match status" value="1"/>
</dbReference>
<dbReference type="Pfam" id="PF00665">
    <property type="entry name" value="rve"/>
    <property type="match status" value="1"/>
</dbReference>
<protein>
    <submittedName>
        <fullName evidence="9">OSJNBa0059D20.8-like protein</fullName>
    </submittedName>
</protein>
<evidence type="ECO:0000256" key="2">
    <source>
        <dbReference type="ARBA" id="ARBA00022679"/>
    </source>
</evidence>
<dbReference type="InterPro" id="IPR001584">
    <property type="entry name" value="Integrase_cat-core"/>
</dbReference>
<keyword evidence="8" id="KW-0511">Multifunctional enzyme</keyword>
<dbReference type="PROSITE" id="PS50994">
    <property type="entry name" value="INTEGRASE"/>
    <property type="match status" value="1"/>
</dbReference>
<dbReference type="InterPro" id="IPR041588">
    <property type="entry name" value="Integrase_H2C2"/>
</dbReference>
<dbReference type="Gene3D" id="1.10.340.70">
    <property type="match status" value="1"/>
</dbReference>
<dbReference type="Pfam" id="PF17921">
    <property type="entry name" value="Integrase_H2C2"/>
    <property type="match status" value="1"/>
</dbReference>
<dbReference type="InParanoid" id="A0A1D6MYT9"/>
<dbReference type="SUPFAM" id="SSF56672">
    <property type="entry name" value="DNA/RNA polymerases"/>
    <property type="match status" value="1"/>
</dbReference>
<sequence length="623" mass="70915">MPLVDEILDELAGATFFSSLDMTAGYHQIRMKPGDEYKTAFKTHHGHYEFLVMPFGLTNAPATFQCTMNSILAPYLRKFAMVFIDDILVYSATLADHISHLRLVLTALRDHQFFLKQSKCKFAKSELSYLGHIITDAGVATDPSKVAAMLQWPVPTNFTELRGFLGLTGYYRRFVQHYGLLAKPLTNLLRQKQFHWTVAAQTAFQNLKTAMTTTPVLTLPRFDLPFEVETDASDGGLGAVLMQQVKPVAYLSKALGEQNKHLSIYEKEFLALMMAVDRWRPYLQRTPFTIRTDHKALSFLEQQELQSDLQRKAMTKLMGLNYKIQYKKGKENRAADALSRRGHSSLATTVTEIIPSWIQEVINSYATDPAAQALLLKLAICSPDDQGYSLQQGLIKRHNQVWIGHNSALRTRLLSFHDSAIGGHSGTLATYDRIKKFFYWKGLKQDVVDYIQQCTTCQQAKTEKSHPAGLLQPLPTPTTVWHDIAMDFIEGLPSSDGFNTILVVVDRFSKMAHFIPLKHPFSALQVAQELLDQVIKLHGLPKTIVSDRDRIFTSNLWQHLFTRFNTKLLLSTAYHPQTDGQSERVNQCLEMYLRCAVAETPKKWKRWLALAEFWYNTSFHTSL</sequence>
<dbReference type="CDD" id="cd09274">
    <property type="entry name" value="RNase_HI_RT_Ty3"/>
    <property type="match status" value="1"/>
</dbReference>
<reference evidence="9" key="1">
    <citation type="submission" date="2015-12" db="EMBL/GenBank/DDBJ databases">
        <title>Update maize B73 reference genome by single molecule sequencing technologies.</title>
        <authorList>
            <consortium name="Maize Genome Sequencing Project"/>
            <person name="Ware D."/>
        </authorList>
    </citation>
    <scope>NUCLEOTIDE SEQUENCE [LARGE SCALE GENOMIC DNA]</scope>
    <source>
        <tissue evidence="9">Seedling</tissue>
    </source>
</reference>
<evidence type="ECO:0000256" key="4">
    <source>
        <dbReference type="ARBA" id="ARBA00022722"/>
    </source>
</evidence>
<dbReference type="SMR" id="A0A1D6MYT9"/>
<dbReference type="CDD" id="cd01647">
    <property type="entry name" value="RT_LTR"/>
    <property type="match status" value="1"/>
</dbReference>
<dbReference type="InterPro" id="IPR036397">
    <property type="entry name" value="RNaseH_sf"/>
</dbReference>
<evidence type="ECO:0000256" key="1">
    <source>
        <dbReference type="ARBA" id="ARBA00022670"/>
    </source>
</evidence>
<organism evidence="9">
    <name type="scientific">Zea mays</name>
    <name type="common">Maize</name>
    <dbReference type="NCBI Taxonomy" id="4577"/>
    <lineage>
        <taxon>Eukaryota</taxon>
        <taxon>Viridiplantae</taxon>
        <taxon>Streptophyta</taxon>
        <taxon>Embryophyta</taxon>
        <taxon>Tracheophyta</taxon>
        <taxon>Spermatophyta</taxon>
        <taxon>Magnoliopsida</taxon>
        <taxon>Liliopsida</taxon>
        <taxon>Poales</taxon>
        <taxon>Poaceae</taxon>
        <taxon>PACMAD clade</taxon>
        <taxon>Panicoideae</taxon>
        <taxon>Andropogonodae</taxon>
        <taxon>Andropogoneae</taxon>
        <taxon>Tripsacinae</taxon>
        <taxon>Zea</taxon>
    </lineage>
</organism>
<dbReference type="PANTHER" id="PTHR37984:SF5">
    <property type="entry name" value="PROTEIN NYNRIN-LIKE"/>
    <property type="match status" value="1"/>
</dbReference>
<dbReference type="GO" id="GO:0008233">
    <property type="term" value="F:peptidase activity"/>
    <property type="evidence" value="ECO:0007669"/>
    <property type="project" value="UniProtKB-KW"/>
</dbReference>
<evidence type="ECO:0000256" key="6">
    <source>
        <dbReference type="ARBA" id="ARBA00022801"/>
    </source>
</evidence>
<evidence type="ECO:0000256" key="8">
    <source>
        <dbReference type="ARBA" id="ARBA00023268"/>
    </source>
</evidence>
<dbReference type="GO" id="GO:0006508">
    <property type="term" value="P:proteolysis"/>
    <property type="evidence" value="ECO:0007669"/>
    <property type="project" value="UniProtKB-KW"/>
</dbReference>